<accession>A0A2P2Q1H4</accession>
<name>A0A2P2Q1H4_RHIMU</name>
<organism evidence="1">
    <name type="scientific">Rhizophora mucronata</name>
    <name type="common">Asiatic mangrove</name>
    <dbReference type="NCBI Taxonomy" id="61149"/>
    <lineage>
        <taxon>Eukaryota</taxon>
        <taxon>Viridiplantae</taxon>
        <taxon>Streptophyta</taxon>
        <taxon>Embryophyta</taxon>
        <taxon>Tracheophyta</taxon>
        <taxon>Spermatophyta</taxon>
        <taxon>Magnoliopsida</taxon>
        <taxon>eudicotyledons</taxon>
        <taxon>Gunneridae</taxon>
        <taxon>Pentapetalae</taxon>
        <taxon>rosids</taxon>
        <taxon>fabids</taxon>
        <taxon>Malpighiales</taxon>
        <taxon>Rhizophoraceae</taxon>
        <taxon>Rhizophora</taxon>
    </lineage>
</organism>
<sequence>MMMVILVDGSTFRVCFLGVKHVQFFMFGSKLDLYLHNFGGF</sequence>
<evidence type="ECO:0000313" key="1">
    <source>
        <dbReference type="EMBL" id="MBX60850.1"/>
    </source>
</evidence>
<proteinExistence type="predicted"/>
<reference evidence="1" key="1">
    <citation type="submission" date="2018-02" db="EMBL/GenBank/DDBJ databases">
        <title>Rhizophora mucronata_Transcriptome.</title>
        <authorList>
            <person name="Meera S.P."/>
            <person name="Sreeshan A."/>
            <person name="Augustine A."/>
        </authorList>
    </citation>
    <scope>NUCLEOTIDE SEQUENCE</scope>
    <source>
        <tissue evidence="1">Leaf</tissue>
    </source>
</reference>
<dbReference type="AlphaFoldDB" id="A0A2P2Q1H4"/>
<protein>
    <submittedName>
        <fullName evidence="1">Tetraspanin-8-like</fullName>
    </submittedName>
</protein>
<dbReference type="EMBL" id="GGEC01080366">
    <property type="protein sequence ID" value="MBX60850.1"/>
    <property type="molecule type" value="Transcribed_RNA"/>
</dbReference>